<gene>
    <name evidence="1" type="ORF">Fot_35325</name>
</gene>
<protein>
    <submittedName>
        <fullName evidence="1">Uncharacterized protein</fullName>
    </submittedName>
</protein>
<dbReference type="Proteomes" id="UP001604277">
    <property type="component" value="Unassembled WGS sequence"/>
</dbReference>
<dbReference type="EMBL" id="JBFOLJ010000010">
    <property type="protein sequence ID" value="KAL2501477.1"/>
    <property type="molecule type" value="Genomic_DNA"/>
</dbReference>
<evidence type="ECO:0000313" key="1">
    <source>
        <dbReference type="EMBL" id="KAL2501477.1"/>
    </source>
</evidence>
<name>A0ABD1SL71_9LAMI</name>
<sequence length="106" mass="12655">MGEFFRDDDDFPEVAPCRESLCAGLCPYEELESNMRYSINYDDFKKKVDDLTSLDDRLEAEVERRTKEVEVYKKYSEAKRLKVNIHCLENDLEAFRTWAEEKDEKL</sequence>
<dbReference type="AlphaFoldDB" id="A0ABD1SL71"/>
<keyword evidence="2" id="KW-1185">Reference proteome</keyword>
<accession>A0ABD1SL71</accession>
<organism evidence="1 2">
    <name type="scientific">Forsythia ovata</name>
    <dbReference type="NCBI Taxonomy" id="205694"/>
    <lineage>
        <taxon>Eukaryota</taxon>
        <taxon>Viridiplantae</taxon>
        <taxon>Streptophyta</taxon>
        <taxon>Embryophyta</taxon>
        <taxon>Tracheophyta</taxon>
        <taxon>Spermatophyta</taxon>
        <taxon>Magnoliopsida</taxon>
        <taxon>eudicotyledons</taxon>
        <taxon>Gunneridae</taxon>
        <taxon>Pentapetalae</taxon>
        <taxon>asterids</taxon>
        <taxon>lamiids</taxon>
        <taxon>Lamiales</taxon>
        <taxon>Oleaceae</taxon>
        <taxon>Forsythieae</taxon>
        <taxon>Forsythia</taxon>
    </lineage>
</organism>
<evidence type="ECO:0000313" key="2">
    <source>
        <dbReference type="Proteomes" id="UP001604277"/>
    </source>
</evidence>
<reference evidence="2" key="1">
    <citation type="submission" date="2024-07" db="EMBL/GenBank/DDBJ databases">
        <title>Two chromosome-level genome assemblies of Korean endemic species Abeliophyllum distichum and Forsythia ovata (Oleaceae).</title>
        <authorList>
            <person name="Jang H."/>
        </authorList>
    </citation>
    <scope>NUCLEOTIDE SEQUENCE [LARGE SCALE GENOMIC DNA]</scope>
</reference>
<proteinExistence type="predicted"/>
<comment type="caution">
    <text evidence="1">The sequence shown here is derived from an EMBL/GenBank/DDBJ whole genome shotgun (WGS) entry which is preliminary data.</text>
</comment>